<accession>A0A8S9LUM1</accession>
<reference evidence="3 4" key="3">
    <citation type="journal article" date="2020" name="BMC Genomics">
        <title>Intraspecific diversification of the crop wild relative Brassica cretica Lam. using demographic model selection.</title>
        <authorList>
            <person name="Kioukis A."/>
            <person name="Michalopoulou V.A."/>
            <person name="Briers L."/>
            <person name="Pirintsos S."/>
            <person name="Studholme D.J."/>
            <person name="Pavlidis P."/>
            <person name="Sarris P.F."/>
        </authorList>
    </citation>
    <scope>NUCLEOTIDE SEQUENCE [LARGE SCALE GENOMIC DNA]</scope>
    <source>
        <strain evidence="4">cv. PFS-1207/04</strain>
        <strain evidence="3">PFS-1207/04</strain>
    </source>
</reference>
<sequence length="133" mass="14749">MPRSTRSNKEQTLLFSDPARLERSIHKEKCTASIDNNTRSSTDTRFPPSTKTTLPSTALTHPTSIDIPHRTSIDTEPRDMVVTIVLIKDMTGNRHDQEGHLRNAVGQKIDDQGAVIHDIAAAQVVDEAARPRT</sequence>
<dbReference type="EMBL" id="QGKY02000089">
    <property type="protein sequence ID" value="KAF2609549.1"/>
    <property type="molecule type" value="Genomic_DNA"/>
</dbReference>
<keyword evidence="4" id="KW-1185">Reference proteome</keyword>
<evidence type="ECO:0000313" key="2">
    <source>
        <dbReference type="EMBL" id="KAF2609549.1"/>
    </source>
</evidence>
<dbReference type="Proteomes" id="UP000266723">
    <property type="component" value="Unassembled WGS sequence"/>
</dbReference>
<comment type="caution">
    <text evidence="2">The sequence shown here is derived from an EMBL/GenBank/DDBJ whole genome shotgun (WGS) entry which is preliminary data.</text>
</comment>
<organism evidence="2">
    <name type="scientific">Brassica cretica</name>
    <name type="common">Mustard</name>
    <dbReference type="NCBI Taxonomy" id="69181"/>
    <lineage>
        <taxon>Eukaryota</taxon>
        <taxon>Viridiplantae</taxon>
        <taxon>Streptophyta</taxon>
        <taxon>Embryophyta</taxon>
        <taxon>Tracheophyta</taxon>
        <taxon>Spermatophyta</taxon>
        <taxon>Magnoliopsida</taxon>
        <taxon>eudicotyledons</taxon>
        <taxon>Gunneridae</taxon>
        <taxon>Pentapetalae</taxon>
        <taxon>rosids</taxon>
        <taxon>malvids</taxon>
        <taxon>Brassicales</taxon>
        <taxon>Brassicaceae</taxon>
        <taxon>Brassiceae</taxon>
        <taxon>Brassica</taxon>
    </lineage>
</organism>
<evidence type="ECO:0000256" key="1">
    <source>
        <dbReference type="SAM" id="MobiDB-lite"/>
    </source>
</evidence>
<feature type="region of interest" description="Disordered" evidence="1">
    <location>
        <begin position="24"/>
        <end position="71"/>
    </location>
</feature>
<feature type="compositionally biased region" description="Polar residues" evidence="1">
    <location>
        <begin position="33"/>
        <end position="63"/>
    </location>
</feature>
<evidence type="ECO:0000313" key="3">
    <source>
        <dbReference type="EMBL" id="KAF3543096.1"/>
    </source>
</evidence>
<protein>
    <submittedName>
        <fullName evidence="2">Uncharacterized protein</fullName>
    </submittedName>
</protein>
<reference evidence="3" key="2">
    <citation type="submission" date="2019-12" db="EMBL/GenBank/DDBJ databases">
        <authorList>
            <person name="Studholme D.J."/>
            <person name="Sarris P."/>
        </authorList>
    </citation>
    <scope>NUCLEOTIDE SEQUENCE</scope>
    <source>
        <strain evidence="3">PFS-1207/04</strain>
        <tissue evidence="3">Leaf</tissue>
    </source>
</reference>
<gene>
    <name evidence="3" type="ORF">DY000_02006622</name>
    <name evidence="2" type="ORF">F2Q70_00011392</name>
</gene>
<evidence type="ECO:0000313" key="4">
    <source>
        <dbReference type="Proteomes" id="UP000266723"/>
    </source>
</evidence>
<dbReference type="EMBL" id="QGKV02000832">
    <property type="protein sequence ID" value="KAF3543096.1"/>
    <property type="molecule type" value="Genomic_DNA"/>
</dbReference>
<name>A0A8S9LUM1_BRACR</name>
<dbReference type="AlphaFoldDB" id="A0A8S9LUM1"/>
<reference evidence="2" key="1">
    <citation type="submission" date="2019-12" db="EMBL/GenBank/DDBJ databases">
        <title>Genome sequencing and annotation of Brassica cretica.</title>
        <authorList>
            <person name="Studholme D.J."/>
            <person name="Sarris P.F."/>
        </authorList>
    </citation>
    <scope>NUCLEOTIDE SEQUENCE</scope>
    <source>
        <strain evidence="2">PFS-102/07</strain>
        <tissue evidence="2">Leaf</tissue>
    </source>
</reference>
<proteinExistence type="predicted"/>